<dbReference type="InterPro" id="IPR005467">
    <property type="entry name" value="His_kinase_dom"/>
</dbReference>
<dbReference type="InterPro" id="IPR003594">
    <property type="entry name" value="HATPase_dom"/>
</dbReference>
<dbReference type="Pfam" id="PF00512">
    <property type="entry name" value="HisKA"/>
    <property type="match status" value="1"/>
</dbReference>
<evidence type="ECO:0000256" key="12">
    <source>
        <dbReference type="ARBA" id="ARBA00023012"/>
    </source>
</evidence>
<feature type="domain" description="Response regulatory" evidence="18">
    <location>
        <begin position="730"/>
        <end position="847"/>
    </location>
</feature>
<comment type="subcellular location">
    <subcellularLocation>
        <location evidence="2">Cell membrane</location>
        <topology evidence="2">Multi-pass membrane protein</topology>
    </subcellularLocation>
</comment>
<dbReference type="CDD" id="cd17546">
    <property type="entry name" value="REC_hyHK_CKI1_RcsC-like"/>
    <property type="match status" value="1"/>
</dbReference>
<dbReference type="InterPro" id="IPR001789">
    <property type="entry name" value="Sig_transdc_resp-reg_receiver"/>
</dbReference>
<dbReference type="Pfam" id="PF13426">
    <property type="entry name" value="PAS_9"/>
    <property type="match status" value="2"/>
</dbReference>
<comment type="caution">
    <text evidence="22">The sequence shown here is derived from an EMBL/GenBank/DDBJ whole genome shotgun (WGS) entry which is preliminary data.</text>
</comment>
<feature type="domain" description="HPt" evidence="21">
    <location>
        <begin position="890"/>
        <end position="987"/>
    </location>
</feature>
<dbReference type="NCBIfam" id="TIGR00229">
    <property type="entry name" value="sensory_box"/>
    <property type="match status" value="2"/>
</dbReference>
<dbReference type="PANTHER" id="PTHR45339:SF1">
    <property type="entry name" value="HYBRID SIGNAL TRANSDUCTION HISTIDINE KINASE J"/>
    <property type="match status" value="1"/>
</dbReference>
<dbReference type="InterPro" id="IPR008207">
    <property type="entry name" value="Sig_transdc_His_kin_Hpt_dom"/>
</dbReference>
<keyword evidence="11 16" id="KW-1133">Transmembrane helix</keyword>
<evidence type="ECO:0000256" key="14">
    <source>
        <dbReference type="PROSITE-ProRule" id="PRU00110"/>
    </source>
</evidence>
<dbReference type="PRINTS" id="PR00344">
    <property type="entry name" value="BCTRLSENSOR"/>
</dbReference>
<feature type="transmembrane region" description="Helical" evidence="16">
    <location>
        <begin position="127"/>
        <end position="150"/>
    </location>
</feature>
<dbReference type="InterPro" id="IPR003661">
    <property type="entry name" value="HisK_dim/P_dom"/>
</dbReference>
<sequence length="990" mass="109386">MIIFTVVLALFIAYAFQFLQQAKNEELQYRSGELAELVAFSSRGYLLNENYTGLRNLTNSLTEHHDIAFITISMKGQIIAHSQNHSLSDGVTVAKYDMSGEDGPVAEVSVGYRNHFSDAVSSPVGRLLMYGAAAIGILAVVMMYVVTVAVTRPLKKAYEINVNRFGNAELLSDHDEISATVALIEQMQTKLESSNNQLQESLRDQKFSFAEARQIEEKNLAIYNASHDAIVVANDQDIIIEFSPVAEQLFGWERHEIVGRAMADTLVPKALREAHIKGMQHFLKTGEGPVLNQRIELTAVRRSGREFPIEISISAAKTTQGFIFVSYIRDITQRLKDQTELKLAAHAFNVSDAMFISDSKGHIIRTNPAFTAVTGYKREEVEGAKPRTLSANPEDSQFHKLIWKELLDKGVWNGELPLRHKEGHELPVRMSMTAVTGEDGVLSHYVAHFFDLSEQKHYESILRQAHKEAEQASESKGRFLAAMSHEIRTPMNGVLGVLGLLKETPLTKDQVNLVQTARDSGELLLAIINDVLDFSKMEAGKLSLENTPFDIYALVNQTAEILRPQAEDKGLQLSSDIKESAPQYLIGDGDRIRQIILNLVSNAIKYTKSGNVSISLNGESQTHTRATIRLDVTDTGIGIDEAHLKTLFDEFTMVESSYNRTHEGSGLGLAICKQLVDLMDGDISVESTVGQGSTFSLHLSLKLAEAEDVQTAHYETPKSQDDNSVSTDLRILMAEDNPANQIVLRTMLEMSGLSVDIASNGREAVEAVKKIPYDIILMDISMPEMDGLAATQAIRQMDSPAKDVIIVALTAHAIRGDKEHFLNSGMNDFVSKPFTRAAIMDCLTRWQAKLSTPTKAIAPPVEEVEPIDSDDPDNNLVDEATLNQLVKDTSSEVVPELVVFYIEDARMRVEKIANAADAKDYYGLEFEAHTLGSSAAAHGNKGLCELCRKIEQQCLEQQFDAALATAKALKILAEASFRALESRLQRGFTA</sequence>
<evidence type="ECO:0000256" key="13">
    <source>
        <dbReference type="ARBA" id="ARBA00023136"/>
    </source>
</evidence>
<reference evidence="22 23" key="1">
    <citation type="submission" date="2015-11" db="EMBL/GenBank/DDBJ databases">
        <title>Genomic Taxonomy of the Vibrionaceae.</title>
        <authorList>
            <person name="Gomez-Gil B."/>
            <person name="Enciso-Ibarra J."/>
        </authorList>
    </citation>
    <scope>NUCLEOTIDE SEQUENCE [LARGE SCALE GENOMIC DNA]</scope>
    <source>
        <strain evidence="22 23">CAIM 912</strain>
    </source>
</reference>
<dbReference type="CDD" id="cd00082">
    <property type="entry name" value="HisKA"/>
    <property type="match status" value="1"/>
</dbReference>
<evidence type="ECO:0000256" key="1">
    <source>
        <dbReference type="ARBA" id="ARBA00000085"/>
    </source>
</evidence>
<evidence type="ECO:0000256" key="15">
    <source>
        <dbReference type="PROSITE-ProRule" id="PRU00169"/>
    </source>
</evidence>
<evidence type="ECO:0000256" key="3">
    <source>
        <dbReference type="ARBA" id="ARBA00012438"/>
    </source>
</evidence>
<dbReference type="SUPFAM" id="SSF47384">
    <property type="entry name" value="Homodimeric domain of signal transducing histidine kinase"/>
    <property type="match status" value="1"/>
</dbReference>
<dbReference type="Gene3D" id="1.10.287.130">
    <property type="match status" value="1"/>
</dbReference>
<evidence type="ECO:0000256" key="16">
    <source>
        <dbReference type="SAM" id="Phobius"/>
    </source>
</evidence>
<dbReference type="SUPFAM" id="SSF47226">
    <property type="entry name" value="Histidine-containing phosphotransfer domain, HPT domain"/>
    <property type="match status" value="1"/>
</dbReference>
<keyword evidence="5 15" id="KW-0597">Phosphoprotein</keyword>
<dbReference type="InterPro" id="IPR036097">
    <property type="entry name" value="HisK_dim/P_sf"/>
</dbReference>
<evidence type="ECO:0000259" key="18">
    <source>
        <dbReference type="PROSITE" id="PS50110"/>
    </source>
</evidence>
<keyword evidence="4" id="KW-1003">Cell membrane</keyword>
<protein>
    <recommendedName>
        <fullName evidence="3">histidine kinase</fullName>
        <ecNumber evidence="3">2.7.13.3</ecNumber>
    </recommendedName>
</protein>
<dbReference type="GO" id="GO:0005886">
    <property type="term" value="C:plasma membrane"/>
    <property type="evidence" value="ECO:0007669"/>
    <property type="project" value="UniProtKB-SubCell"/>
</dbReference>
<dbReference type="OrthoDB" id="9810730at2"/>
<evidence type="ECO:0000313" key="22">
    <source>
        <dbReference type="EMBL" id="KXF83569.1"/>
    </source>
</evidence>
<dbReference type="InterPro" id="IPR000700">
    <property type="entry name" value="PAS-assoc_C"/>
</dbReference>
<dbReference type="PROSITE" id="PS50109">
    <property type="entry name" value="HIS_KIN"/>
    <property type="match status" value="1"/>
</dbReference>
<name>A0A135IDP3_9GAMM</name>
<dbReference type="SMART" id="SM00388">
    <property type="entry name" value="HisKA"/>
    <property type="match status" value="1"/>
</dbReference>
<dbReference type="InterPro" id="IPR000014">
    <property type="entry name" value="PAS"/>
</dbReference>
<keyword evidence="12" id="KW-0902">Two-component regulatory system</keyword>
<dbReference type="SMART" id="SM00448">
    <property type="entry name" value="REC"/>
    <property type="match status" value="1"/>
</dbReference>
<evidence type="ECO:0000259" key="17">
    <source>
        <dbReference type="PROSITE" id="PS50109"/>
    </source>
</evidence>
<dbReference type="InterPro" id="IPR011006">
    <property type="entry name" value="CheY-like_superfamily"/>
</dbReference>
<dbReference type="Gene3D" id="3.40.50.2300">
    <property type="match status" value="1"/>
</dbReference>
<evidence type="ECO:0000256" key="4">
    <source>
        <dbReference type="ARBA" id="ARBA00022475"/>
    </source>
</evidence>
<keyword evidence="6" id="KW-0808">Transferase</keyword>
<organism evidence="22 23">
    <name type="scientific">Enterovibrio coralii</name>
    <dbReference type="NCBI Taxonomy" id="294935"/>
    <lineage>
        <taxon>Bacteria</taxon>
        <taxon>Pseudomonadati</taxon>
        <taxon>Pseudomonadota</taxon>
        <taxon>Gammaproteobacteria</taxon>
        <taxon>Vibrionales</taxon>
        <taxon>Vibrionaceae</taxon>
        <taxon>Enterovibrio</taxon>
    </lineage>
</organism>
<proteinExistence type="predicted"/>
<keyword evidence="13 16" id="KW-0472">Membrane</keyword>
<evidence type="ECO:0000256" key="7">
    <source>
        <dbReference type="ARBA" id="ARBA00022692"/>
    </source>
</evidence>
<keyword evidence="8" id="KW-0547">Nucleotide-binding</keyword>
<feature type="domain" description="PAS" evidence="19">
    <location>
        <begin position="337"/>
        <end position="410"/>
    </location>
</feature>
<dbReference type="SMART" id="SM00091">
    <property type="entry name" value="PAS"/>
    <property type="match status" value="2"/>
</dbReference>
<dbReference type="InterPro" id="IPR001610">
    <property type="entry name" value="PAC"/>
</dbReference>
<evidence type="ECO:0000313" key="23">
    <source>
        <dbReference type="Proteomes" id="UP000070529"/>
    </source>
</evidence>
<dbReference type="FunFam" id="1.10.287.130:FF:000004">
    <property type="entry name" value="Ethylene receptor 1"/>
    <property type="match status" value="1"/>
</dbReference>
<dbReference type="GO" id="GO:0000155">
    <property type="term" value="F:phosphorelay sensor kinase activity"/>
    <property type="evidence" value="ECO:0007669"/>
    <property type="project" value="InterPro"/>
</dbReference>
<dbReference type="CDD" id="cd00130">
    <property type="entry name" value="PAS"/>
    <property type="match status" value="2"/>
</dbReference>
<dbReference type="EC" id="2.7.13.3" evidence="3"/>
<feature type="modified residue" description="Phosphohistidine" evidence="14">
    <location>
        <position position="929"/>
    </location>
</feature>
<dbReference type="PROSITE" id="PS50110">
    <property type="entry name" value="RESPONSE_REGULATORY"/>
    <property type="match status" value="1"/>
</dbReference>
<dbReference type="Pfam" id="PF01627">
    <property type="entry name" value="Hpt"/>
    <property type="match status" value="1"/>
</dbReference>
<dbReference type="Pfam" id="PF00072">
    <property type="entry name" value="Response_reg"/>
    <property type="match status" value="1"/>
</dbReference>
<dbReference type="Gene3D" id="1.20.120.160">
    <property type="entry name" value="HPT domain"/>
    <property type="match status" value="1"/>
</dbReference>
<dbReference type="Gene3D" id="3.30.450.20">
    <property type="entry name" value="PAS domain"/>
    <property type="match status" value="2"/>
</dbReference>
<feature type="modified residue" description="4-aspartylphosphate" evidence="15">
    <location>
        <position position="779"/>
    </location>
</feature>
<feature type="domain" description="PAS" evidence="19">
    <location>
        <begin position="215"/>
        <end position="286"/>
    </location>
</feature>
<evidence type="ECO:0000256" key="9">
    <source>
        <dbReference type="ARBA" id="ARBA00022777"/>
    </source>
</evidence>
<dbReference type="STRING" id="294935.ATN88_16750"/>
<evidence type="ECO:0000256" key="11">
    <source>
        <dbReference type="ARBA" id="ARBA00022989"/>
    </source>
</evidence>
<evidence type="ECO:0000256" key="2">
    <source>
        <dbReference type="ARBA" id="ARBA00004651"/>
    </source>
</evidence>
<dbReference type="SMART" id="SM00086">
    <property type="entry name" value="PAC"/>
    <property type="match status" value="2"/>
</dbReference>
<dbReference type="Gene3D" id="3.30.565.10">
    <property type="entry name" value="Histidine kinase-like ATPase, C-terminal domain"/>
    <property type="match status" value="1"/>
</dbReference>
<dbReference type="PROSITE" id="PS50894">
    <property type="entry name" value="HPT"/>
    <property type="match status" value="1"/>
</dbReference>
<evidence type="ECO:0000256" key="8">
    <source>
        <dbReference type="ARBA" id="ARBA00022741"/>
    </source>
</evidence>
<dbReference type="SUPFAM" id="SSF55874">
    <property type="entry name" value="ATPase domain of HSP90 chaperone/DNA topoisomerase II/histidine kinase"/>
    <property type="match status" value="1"/>
</dbReference>
<dbReference type="InterPro" id="IPR036641">
    <property type="entry name" value="HPT_dom_sf"/>
</dbReference>
<keyword evidence="7 16" id="KW-0812">Transmembrane</keyword>
<feature type="domain" description="PAC" evidence="20">
    <location>
        <begin position="412"/>
        <end position="464"/>
    </location>
</feature>
<feature type="domain" description="PAC" evidence="20">
    <location>
        <begin position="293"/>
        <end position="343"/>
    </location>
</feature>
<keyword evidence="9 22" id="KW-0418">Kinase</keyword>
<dbReference type="PANTHER" id="PTHR45339">
    <property type="entry name" value="HYBRID SIGNAL TRANSDUCTION HISTIDINE KINASE J"/>
    <property type="match status" value="1"/>
</dbReference>
<dbReference type="Proteomes" id="UP000070529">
    <property type="component" value="Unassembled WGS sequence"/>
</dbReference>
<dbReference type="SMART" id="SM00387">
    <property type="entry name" value="HATPase_c"/>
    <property type="match status" value="1"/>
</dbReference>
<evidence type="ECO:0000256" key="5">
    <source>
        <dbReference type="ARBA" id="ARBA00022553"/>
    </source>
</evidence>
<keyword evidence="23" id="KW-1185">Reference proteome</keyword>
<dbReference type="FunFam" id="3.30.565.10:FF:000010">
    <property type="entry name" value="Sensor histidine kinase RcsC"/>
    <property type="match status" value="1"/>
</dbReference>
<dbReference type="PROSITE" id="PS50113">
    <property type="entry name" value="PAC"/>
    <property type="match status" value="2"/>
</dbReference>
<dbReference type="InterPro" id="IPR036890">
    <property type="entry name" value="HATPase_C_sf"/>
</dbReference>
<dbReference type="SUPFAM" id="SSF55785">
    <property type="entry name" value="PYP-like sensor domain (PAS domain)"/>
    <property type="match status" value="2"/>
</dbReference>
<evidence type="ECO:0000259" key="20">
    <source>
        <dbReference type="PROSITE" id="PS50113"/>
    </source>
</evidence>
<evidence type="ECO:0000256" key="6">
    <source>
        <dbReference type="ARBA" id="ARBA00022679"/>
    </source>
</evidence>
<keyword evidence="10" id="KW-0067">ATP-binding</keyword>
<gene>
    <name evidence="22" type="ORF">ATN88_16750</name>
</gene>
<comment type="catalytic activity">
    <reaction evidence="1">
        <text>ATP + protein L-histidine = ADP + protein N-phospho-L-histidine.</text>
        <dbReference type="EC" id="2.7.13.3"/>
    </reaction>
</comment>
<evidence type="ECO:0000259" key="21">
    <source>
        <dbReference type="PROSITE" id="PS50894"/>
    </source>
</evidence>
<dbReference type="SUPFAM" id="SSF52172">
    <property type="entry name" value="CheY-like"/>
    <property type="match status" value="1"/>
</dbReference>
<dbReference type="PROSITE" id="PS50112">
    <property type="entry name" value="PAS"/>
    <property type="match status" value="2"/>
</dbReference>
<dbReference type="GO" id="GO:0005524">
    <property type="term" value="F:ATP binding"/>
    <property type="evidence" value="ECO:0007669"/>
    <property type="project" value="UniProtKB-KW"/>
</dbReference>
<dbReference type="InterPro" id="IPR035965">
    <property type="entry name" value="PAS-like_dom_sf"/>
</dbReference>
<dbReference type="AlphaFoldDB" id="A0A135IDP3"/>
<dbReference type="EMBL" id="LNTY01000004">
    <property type="protein sequence ID" value="KXF83569.1"/>
    <property type="molecule type" value="Genomic_DNA"/>
</dbReference>
<evidence type="ECO:0000259" key="19">
    <source>
        <dbReference type="PROSITE" id="PS50112"/>
    </source>
</evidence>
<accession>A0A135IDP3</accession>
<dbReference type="Pfam" id="PF02518">
    <property type="entry name" value="HATPase_c"/>
    <property type="match status" value="1"/>
</dbReference>
<feature type="domain" description="Histidine kinase" evidence="17">
    <location>
        <begin position="482"/>
        <end position="703"/>
    </location>
</feature>
<dbReference type="CDD" id="cd16922">
    <property type="entry name" value="HATPase_EvgS-ArcB-TorS-like"/>
    <property type="match status" value="1"/>
</dbReference>
<evidence type="ECO:0000256" key="10">
    <source>
        <dbReference type="ARBA" id="ARBA00022840"/>
    </source>
</evidence>
<dbReference type="InterPro" id="IPR004358">
    <property type="entry name" value="Sig_transdc_His_kin-like_C"/>
</dbReference>